<dbReference type="KEGG" id="seds:AAY24_09775"/>
<evidence type="ECO:0000259" key="1">
    <source>
        <dbReference type="Pfam" id="PF00156"/>
    </source>
</evidence>
<protein>
    <recommendedName>
        <fullName evidence="1">Phosphoribosyltransferase domain-containing protein</fullName>
    </recommendedName>
</protein>
<dbReference type="Pfam" id="PF00156">
    <property type="entry name" value="Pribosyltran"/>
    <property type="match status" value="1"/>
</dbReference>
<dbReference type="Gene3D" id="3.40.50.2020">
    <property type="match status" value="1"/>
</dbReference>
<dbReference type="InterPro" id="IPR050137">
    <property type="entry name" value="PyrR_bifunctional"/>
</dbReference>
<dbReference type="SUPFAM" id="SSF53271">
    <property type="entry name" value="PRTase-like"/>
    <property type="match status" value="1"/>
</dbReference>
<organism evidence="2 3">
    <name type="scientific">Sedimenticola thiotaurini</name>
    <dbReference type="NCBI Taxonomy" id="1543721"/>
    <lineage>
        <taxon>Bacteria</taxon>
        <taxon>Pseudomonadati</taxon>
        <taxon>Pseudomonadota</taxon>
        <taxon>Gammaproteobacteria</taxon>
        <taxon>Chromatiales</taxon>
        <taxon>Sedimenticolaceae</taxon>
        <taxon>Sedimenticola</taxon>
    </lineage>
</organism>
<dbReference type="InterPro" id="IPR000836">
    <property type="entry name" value="PRTase_dom"/>
</dbReference>
<dbReference type="OrthoDB" id="9802227at2"/>
<dbReference type="InterPro" id="IPR029057">
    <property type="entry name" value="PRTase-like"/>
</dbReference>
<dbReference type="PANTHER" id="PTHR11608">
    <property type="entry name" value="BIFUNCTIONAL PROTEIN PYRR"/>
    <property type="match status" value="1"/>
</dbReference>
<reference evidence="2 3" key="1">
    <citation type="journal article" date="2015" name="Genome Announc.">
        <title>Complete Genome Sequence of Sedimenticola thiotaurini Strain SIP-G1, a Polyphosphate- and Polyhydroxyalkanoate-Accumulating Sulfur-Oxidizing Gammaproteobacterium Isolated from Salt Marsh Sediments.</title>
        <authorList>
            <person name="Flood B.E."/>
            <person name="Jones D.S."/>
            <person name="Bailey J.V."/>
        </authorList>
    </citation>
    <scope>NUCLEOTIDE SEQUENCE [LARGE SCALE GENOMIC DNA]</scope>
    <source>
        <strain evidence="2 3">SIP-G1</strain>
    </source>
</reference>
<dbReference type="PATRIC" id="fig|1543721.4.peg.2029"/>
<dbReference type="CDD" id="cd06223">
    <property type="entry name" value="PRTases_typeI"/>
    <property type="match status" value="1"/>
</dbReference>
<name>A0A0F7K4Q1_9GAMM</name>
<dbReference type="NCBIfam" id="NF003545">
    <property type="entry name" value="PRK05205.1-1"/>
    <property type="match status" value="1"/>
</dbReference>
<proteinExistence type="predicted"/>
<keyword evidence="3" id="KW-1185">Reference proteome</keyword>
<dbReference type="EMBL" id="CP011412">
    <property type="protein sequence ID" value="AKH22180.1"/>
    <property type="molecule type" value="Genomic_DNA"/>
</dbReference>
<accession>A0A0F7K4Q1</accession>
<gene>
    <name evidence="2" type="ORF">AAY24_09775</name>
</gene>
<dbReference type="AlphaFoldDB" id="A0A0F7K4Q1"/>
<evidence type="ECO:0000313" key="3">
    <source>
        <dbReference type="Proteomes" id="UP000034410"/>
    </source>
</evidence>
<sequence>MQAEAIDGLIGEMVQALKTRLEVQQVKDPVMIGIHTGGVWLAERLHSQLAIQQPLGTLDISFYRDDFTRIGMNPKVKPSQIPFEVEDRHIILVDDVLQTGRTIRAAMNEIFDYGRPASIILATLVERSGRELPIQPSVVGVRPPLTNEQQITLTGPDPLKLIIGTSKQETRETS</sequence>
<evidence type="ECO:0000313" key="2">
    <source>
        <dbReference type="EMBL" id="AKH22180.1"/>
    </source>
</evidence>
<feature type="domain" description="Phosphoribosyltransferase" evidence="1">
    <location>
        <begin position="25"/>
        <end position="142"/>
    </location>
</feature>
<dbReference type="Proteomes" id="UP000034410">
    <property type="component" value="Chromosome"/>
</dbReference>
<dbReference type="PANTHER" id="PTHR11608:SF0">
    <property type="entry name" value="BIFUNCTIONAL PROTEIN PYRR"/>
    <property type="match status" value="1"/>
</dbReference>
<dbReference type="RefSeq" id="WP_046861182.1">
    <property type="nucleotide sequence ID" value="NZ_CP011412.1"/>
</dbReference>